<protein>
    <submittedName>
        <fullName evidence="1">Uncharacterized protein</fullName>
    </submittedName>
</protein>
<name>A0A934T015_9BURK</name>
<dbReference type="EMBL" id="JAEPBG010000006">
    <property type="protein sequence ID" value="MBK4736217.1"/>
    <property type="molecule type" value="Genomic_DNA"/>
</dbReference>
<dbReference type="Proteomes" id="UP000622890">
    <property type="component" value="Unassembled WGS sequence"/>
</dbReference>
<evidence type="ECO:0000313" key="2">
    <source>
        <dbReference type="Proteomes" id="UP000622890"/>
    </source>
</evidence>
<dbReference type="RefSeq" id="WP_200593434.1">
    <property type="nucleotide sequence ID" value="NZ_JAEPBG010000006.1"/>
</dbReference>
<gene>
    <name evidence="1" type="ORF">JJB74_16460</name>
</gene>
<keyword evidence="2" id="KW-1185">Reference proteome</keyword>
<proteinExistence type="predicted"/>
<dbReference type="AlphaFoldDB" id="A0A934T015"/>
<reference evidence="1" key="1">
    <citation type="submission" date="2021-01" db="EMBL/GenBank/DDBJ databases">
        <title>Genome sequence of strain Noviherbaspirillum sp. DKR-6.</title>
        <authorList>
            <person name="Chaudhary D.K."/>
        </authorList>
    </citation>
    <scope>NUCLEOTIDE SEQUENCE</scope>
    <source>
        <strain evidence="1">DKR-6</strain>
    </source>
</reference>
<comment type="caution">
    <text evidence="1">The sequence shown here is derived from an EMBL/GenBank/DDBJ whole genome shotgun (WGS) entry which is preliminary data.</text>
</comment>
<accession>A0A934T015</accession>
<sequence>MQDDNLYRLLELAYPDLKFERHAYMHDGEERCAIFLIHRDKAILDPTSFGPDVPPFFGLKELHARMLRRRNLHYERTQVHGIADMLAIQAQILRPVAVDPTLLQKNPKDFLLDLGLEEIERDGKTTYRIDDPATGHYLLVSDSKLTGVPQTFADIAICRFNQDGEQLGNAIDINGRALDANT</sequence>
<organism evidence="1 2">
    <name type="scientific">Noviherbaspirillum pedocola</name>
    <dbReference type="NCBI Taxonomy" id="2801341"/>
    <lineage>
        <taxon>Bacteria</taxon>
        <taxon>Pseudomonadati</taxon>
        <taxon>Pseudomonadota</taxon>
        <taxon>Betaproteobacteria</taxon>
        <taxon>Burkholderiales</taxon>
        <taxon>Oxalobacteraceae</taxon>
        <taxon>Noviherbaspirillum</taxon>
    </lineage>
</organism>
<evidence type="ECO:0000313" key="1">
    <source>
        <dbReference type="EMBL" id="MBK4736217.1"/>
    </source>
</evidence>